<dbReference type="InterPro" id="IPR001173">
    <property type="entry name" value="Glyco_trans_2-like"/>
</dbReference>
<organism evidence="2 3">
    <name type="scientific">Candidatus Competibacter phosphatis</name>
    <dbReference type="NCBI Taxonomy" id="221280"/>
    <lineage>
        <taxon>Bacteria</taxon>
        <taxon>Pseudomonadati</taxon>
        <taxon>Pseudomonadota</taxon>
        <taxon>Gammaproteobacteria</taxon>
        <taxon>Candidatus Competibacteraceae</taxon>
        <taxon>Candidatus Competibacter</taxon>
    </lineage>
</organism>
<protein>
    <submittedName>
        <fullName evidence="2">Glycosyltransferase family 2 protein</fullName>
    </submittedName>
</protein>
<keyword evidence="3" id="KW-1185">Reference proteome</keyword>
<dbReference type="EMBL" id="SPMZ01000071">
    <property type="protein sequence ID" value="NMQ20957.1"/>
    <property type="molecule type" value="Genomic_DNA"/>
</dbReference>
<proteinExistence type="predicted"/>
<dbReference type="Gene3D" id="3.90.550.10">
    <property type="entry name" value="Spore Coat Polysaccharide Biosynthesis Protein SpsA, Chain A"/>
    <property type="match status" value="1"/>
</dbReference>
<evidence type="ECO:0000259" key="1">
    <source>
        <dbReference type="Pfam" id="PF00535"/>
    </source>
</evidence>
<dbReference type="CDD" id="cd00761">
    <property type="entry name" value="Glyco_tranf_GTA_type"/>
    <property type="match status" value="1"/>
</dbReference>
<evidence type="ECO:0000313" key="2">
    <source>
        <dbReference type="EMBL" id="NMQ20957.1"/>
    </source>
</evidence>
<dbReference type="PANTHER" id="PTHR22916:SF3">
    <property type="entry name" value="UDP-GLCNAC:BETAGAL BETA-1,3-N-ACETYLGLUCOSAMINYLTRANSFERASE-LIKE PROTEIN 1"/>
    <property type="match status" value="1"/>
</dbReference>
<dbReference type="Pfam" id="PF00535">
    <property type="entry name" value="Glycos_transf_2"/>
    <property type="match status" value="1"/>
</dbReference>
<dbReference type="RefSeq" id="WP_169250249.1">
    <property type="nucleotide sequence ID" value="NZ_SPMZ01000071.1"/>
</dbReference>
<sequence>MDDGSTDPIETIVSSFSDNRIHYHWQLNQGASVARNTGIQLAHGKYVAFLDSDDLWYPDYLKRKVNFADKNPKLVLIGGGCCYIDESGNQILQKN</sequence>
<dbReference type="InterPro" id="IPR029044">
    <property type="entry name" value="Nucleotide-diphossugar_trans"/>
</dbReference>
<name>A0ABX1TQM1_9GAMM</name>
<dbReference type="PANTHER" id="PTHR22916">
    <property type="entry name" value="GLYCOSYLTRANSFERASE"/>
    <property type="match status" value="1"/>
</dbReference>
<dbReference type="SUPFAM" id="SSF53448">
    <property type="entry name" value="Nucleotide-diphospho-sugar transferases"/>
    <property type="match status" value="1"/>
</dbReference>
<reference evidence="2 3" key="1">
    <citation type="submission" date="2019-03" db="EMBL/GenBank/DDBJ databases">
        <title>Metabolic reconstructions from genomes of highly enriched 'Candidatus Accumulibacter' and 'Candidatus Competibacter' bioreactor populations.</title>
        <authorList>
            <person name="Annavajhala M.K."/>
            <person name="Welles L."/>
            <person name="Abbas B."/>
            <person name="Sorokin D."/>
            <person name="Park H."/>
            <person name="Van Loosdrecht M."/>
            <person name="Chandran K."/>
        </authorList>
    </citation>
    <scope>NUCLEOTIDE SEQUENCE [LARGE SCALE GENOMIC DNA]</scope>
    <source>
        <strain evidence="2 3">SBR_G</strain>
    </source>
</reference>
<dbReference type="Proteomes" id="UP000760480">
    <property type="component" value="Unassembled WGS sequence"/>
</dbReference>
<comment type="caution">
    <text evidence="2">The sequence shown here is derived from an EMBL/GenBank/DDBJ whole genome shotgun (WGS) entry which is preliminary data.</text>
</comment>
<accession>A0ABX1TQM1</accession>
<feature type="domain" description="Glycosyltransferase 2-like" evidence="1">
    <location>
        <begin position="1"/>
        <end position="90"/>
    </location>
</feature>
<gene>
    <name evidence="2" type="ORF">E4P82_18225</name>
</gene>
<evidence type="ECO:0000313" key="3">
    <source>
        <dbReference type="Proteomes" id="UP000760480"/>
    </source>
</evidence>